<dbReference type="EMBL" id="CADEAL010002824">
    <property type="protein sequence ID" value="CAB1442346.1"/>
    <property type="molecule type" value="Genomic_DNA"/>
</dbReference>
<comment type="caution">
    <text evidence="1">The sequence shown here is derived from an EMBL/GenBank/DDBJ whole genome shotgun (WGS) entry which is preliminary data.</text>
</comment>
<organism evidence="1 2">
    <name type="scientific">Pleuronectes platessa</name>
    <name type="common">European plaice</name>
    <dbReference type="NCBI Taxonomy" id="8262"/>
    <lineage>
        <taxon>Eukaryota</taxon>
        <taxon>Metazoa</taxon>
        <taxon>Chordata</taxon>
        <taxon>Craniata</taxon>
        <taxon>Vertebrata</taxon>
        <taxon>Euteleostomi</taxon>
        <taxon>Actinopterygii</taxon>
        <taxon>Neopterygii</taxon>
        <taxon>Teleostei</taxon>
        <taxon>Neoteleostei</taxon>
        <taxon>Acanthomorphata</taxon>
        <taxon>Carangaria</taxon>
        <taxon>Pleuronectiformes</taxon>
        <taxon>Pleuronectoidei</taxon>
        <taxon>Pleuronectidae</taxon>
        <taxon>Pleuronectes</taxon>
    </lineage>
</organism>
<dbReference type="AlphaFoldDB" id="A0A9N7V548"/>
<evidence type="ECO:0000313" key="2">
    <source>
        <dbReference type="Proteomes" id="UP001153269"/>
    </source>
</evidence>
<keyword evidence="2" id="KW-1185">Reference proteome</keyword>
<sequence length="145" mass="16706">MKPKYPGDCGCHLSLVTSLDSESVQLQYRSPAHAHSRPIVSQSQLSIMTCHPISNKTHQKHEHVNNYYHFDFLTLTHVPSSNMEEARFIPHTAANQQSSRSSYRFPWNHRIYVFQLCGAATSFSARRAAFWEQEVNQSLQWTGTR</sequence>
<reference evidence="1" key="1">
    <citation type="submission" date="2020-03" db="EMBL/GenBank/DDBJ databases">
        <authorList>
            <person name="Weist P."/>
        </authorList>
    </citation>
    <scope>NUCLEOTIDE SEQUENCE</scope>
</reference>
<accession>A0A9N7V548</accession>
<proteinExistence type="predicted"/>
<gene>
    <name evidence="1" type="ORF">PLEPLA_LOCUS30018</name>
</gene>
<protein>
    <submittedName>
        <fullName evidence="1">Uncharacterized protein</fullName>
    </submittedName>
</protein>
<name>A0A9N7V548_PLEPL</name>
<evidence type="ECO:0000313" key="1">
    <source>
        <dbReference type="EMBL" id="CAB1442346.1"/>
    </source>
</evidence>
<dbReference type="Proteomes" id="UP001153269">
    <property type="component" value="Unassembled WGS sequence"/>
</dbReference>